<evidence type="ECO:0000313" key="1">
    <source>
        <dbReference type="EMBL" id="RNA08456.1"/>
    </source>
</evidence>
<evidence type="ECO:0000313" key="2">
    <source>
        <dbReference type="Proteomes" id="UP000276133"/>
    </source>
</evidence>
<reference evidence="1 2" key="1">
    <citation type="journal article" date="2018" name="Sci. Rep.">
        <title>Genomic signatures of local adaptation to the degree of environmental predictability in rotifers.</title>
        <authorList>
            <person name="Franch-Gras L."/>
            <person name="Hahn C."/>
            <person name="Garcia-Roger E.M."/>
            <person name="Carmona M.J."/>
            <person name="Serra M."/>
            <person name="Gomez A."/>
        </authorList>
    </citation>
    <scope>NUCLEOTIDE SEQUENCE [LARGE SCALE GENOMIC DNA]</scope>
    <source>
        <strain evidence="1">HYR1</strain>
    </source>
</reference>
<gene>
    <name evidence="1" type="ORF">BpHYR1_015086</name>
</gene>
<organism evidence="1 2">
    <name type="scientific">Brachionus plicatilis</name>
    <name type="common">Marine rotifer</name>
    <name type="synonym">Brachionus muelleri</name>
    <dbReference type="NCBI Taxonomy" id="10195"/>
    <lineage>
        <taxon>Eukaryota</taxon>
        <taxon>Metazoa</taxon>
        <taxon>Spiralia</taxon>
        <taxon>Gnathifera</taxon>
        <taxon>Rotifera</taxon>
        <taxon>Eurotatoria</taxon>
        <taxon>Monogononta</taxon>
        <taxon>Pseudotrocha</taxon>
        <taxon>Ploima</taxon>
        <taxon>Brachionidae</taxon>
        <taxon>Brachionus</taxon>
    </lineage>
</organism>
<proteinExistence type="predicted"/>
<dbReference type="Proteomes" id="UP000276133">
    <property type="component" value="Unassembled WGS sequence"/>
</dbReference>
<dbReference type="AlphaFoldDB" id="A0A3M7QAM3"/>
<dbReference type="EMBL" id="REGN01006742">
    <property type="protein sequence ID" value="RNA08456.1"/>
    <property type="molecule type" value="Genomic_DNA"/>
</dbReference>
<sequence>MIIKGILSNKKFGAKTVAKYNNRSNIDRNTLSPEKSSEIPLVKNLFLIKRTSIGKMNTKLKITLGQSFLAVTSQGMKCKNMKYGQNQIWFGYYK</sequence>
<protein>
    <submittedName>
        <fullName evidence="1">Uncharacterized protein</fullName>
    </submittedName>
</protein>
<comment type="caution">
    <text evidence="1">The sequence shown here is derived from an EMBL/GenBank/DDBJ whole genome shotgun (WGS) entry which is preliminary data.</text>
</comment>
<keyword evidence="2" id="KW-1185">Reference proteome</keyword>
<name>A0A3M7QAM3_BRAPC</name>
<accession>A0A3M7QAM3</accession>